<dbReference type="SUPFAM" id="SSF53335">
    <property type="entry name" value="S-adenosyl-L-methionine-dependent methyltransferases"/>
    <property type="match status" value="1"/>
</dbReference>
<name>A0ABS7RJA1_9ACTN</name>
<keyword evidence="3" id="KW-0949">S-adenosyl-L-methionine</keyword>
<proteinExistence type="predicted"/>
<dbReference type="GO" id="GO:0032259">
    <property type="term" value="P:methylation"/>
    <property type="evidence" value="ECO:0007669"/>
    <property type="project" value="UniProtKB-KW"/>
</dbReference>
<gene>
    <name evidence="5" type="ORF">K1X13_09840</name>
</gene>
<evidence type="ECO:0000313" key="5">
    <source>
        <dbReference type="EMBL" id="MBY9075120.1"/>
    </source>
</evidence>
<dbReference type="RefSeq" id="WP_221024913.1">
    <property type="nucleotide sequence ID" value="NZ_JAIEZQ010000002.1"/>
</dbReference>
<evidence type="ECO:0000256" key="1">
    <source>
        <dbReference type="ARBA" id="ARBA00022603"/>
    </source>
</evidence>
<accession>A0ABS7RJA1</accession>
<feature type="domain" description="Methyltransferase type 11" evidence="4">
    <location>
        <begin position="51"/>
        <end position="145"/>
    </location>
</feature>
<reference evidence="5 6" key="1">
    <citation type="submission" date="2021-08" db="EMBL/GenBank/DDBJ databases">
        <title>Nocardioides bacterium WL0053 sp. nov., isolated from the sediment.</title>
        <authorList>
            <person name="Wang L."/>
            <person name="Zhang D."/>
            <person name="Zhang A."/>
        </authorList>
    </citation>
    <scope>NUCLEOTIDE SEQUENCE [LARGE SCALE GENOMIC DNA]</scope>
    <source>
        <strain evidence="5 6">WL0053</strain>
    </source>
</reference>
<dbReference type="InterPro" id="IPR013216">
    <property type="entry name" value="Methyltransf_11"/>
</dbReference>
<keyword evidence="2" id="KW-0808">Transferase</keyword>
<dbReference type="GO" id="GO:0008168">
    <property type="term" value="F:methyltransferase activity"/>
    <property type="evidence" value="ECO:0007669"/>
    <property type="project" value="UniProtKB-KW"/>
</dbReference>
<dbReference type="CDD" id="cd02440">
    <property type="entry name" value="AdoMet_MTases"/>
    <property type="match status" value="1"/>
</dbReference>
<protein>
    <submittedName>
        <fullName evidence="5">Class I SAM-dependent methyltransferase</fullName>
    </submittedName>
</protein>
<comment type="caution">
    <text evidence="5">The sequence shown here is derived from an EMBL/GenBank/DDBJ whole genome shotgun (WGS) entry which is preliminary data.</text>
</comment>
<dbReference type="EMBL" id="JAIEZQ010000002">
    <property type="protein sequence ID" value="MBY9075120.1"/>
    <property type="molecule type" value="Genomic_DNA"/>
</dbReference>
<evidence type="ECO:0000256" key="3">
    <source>
        <dbReference type="ARBA" id="ARBA00022691"/>
    </source>
</evidence>
<keyword evidence="1 5" id="KW-0489">Methyltransferase</keyword>
<dbReference type="Gene3D" id="3.40.50.150">
    <property type="entry name" value="Vaccinia Virus protein VP39"/>
    <property type="match status" value="1"/>
</dbReference>
<dbReference type="Proteomes" id="UP000754710">
    <property type="component" value="Unassembled WGS sequence"/>
</dbReference>
<organism evidence="5 6">
    <name type="scientific">Nocardioides jiangsuensis</name>
    <dbReference type="NCBI Taxonomy" id="2866161"/>
    <lineage>
        <taxon>Bacteria</taxon>
        <taxon>Bacillati</taxon>
        <taxon>Actinomycetota</taxon>
        <taxon>Actinomycetes</taxon>
        <taxon>Propionibacteriales</taxon>
        <taxon>Nocardioidaceae</taxon>
        <taxon>Nocardioides</taxon>
    </lineage>
</organism>
<evidence type="ECO:0000313" key="6">
    <source>
        <dbReference type="Proteomes" id="UP000754710"/>
    </source>
</evidence>
<evidence type="ECO:0000259" key="4">
    <source>
        <dbReference type="Pfam" id="PF08241"/>
    </source>
</evidence>
<dbReference type="Pfam" id="PF08241">
    <property type="entry name" value="Methyltransf_11"/>
    <property type="match status" value="1"/>
</dbReference>
<evidence type="ECO:0000256" key="2">
    <source>
        <dbReference type="ARBA" id="ARBA00022679"/>
    </source>
</evidence>
<dbReference type="PANTHER" id="PTHR43464">
    <property type="entry name" value="METHYLTRANSFERASE"/>
    <property type="match status" value="1"/>
</dbReference>
<dbReference type="PANTHER" id="PTHR43464:SF19">
    <property type="entry name" value="UBIQUINONE BIOSYNTHESIS O-METHYLTRANSFERASE, MITOCHONDRIAL"/>
    <property type="match status" value="1"/>
</dbReference>
<dbReference type="InterPro" id="IPR029063">
    <property type="entry name" value="SAM-dependent_MTases_sf"/>
</dbReference>
<sequence length="198" mass="21759">MDLQRTRAMWDREAAVFDQEPDHGLRDPATRAAWRELLLPHLPAAPARVADLGCGTGTLSVLLAEAGHTVDGVDLSGEMVDAARRKAATADVPVTFREGDASDPELERAAYDVVLSRHVLWALPDPSASLARWVRLLRPGGRLVLVEGSWSTGAGLTAEQTERLVREHRSDATVQRLTDPVLWGRQIEDERYLLVSLV</sequence>
<keyword evidence="6" id="KW-1185">Reference proteome</keyword>